<feature type="transmembrane region" description="Helical" evidence="1">
    <location>
        <begin position="147"/>
        <end position="170"/>
    </location>
</feature>
<evidence type="ECO:0000313" key="3">
    <source>
        <dbReference type="Proteomes" id="UP000479293"/>
    </source>
</evidence>
<proteinExistence type="predicted"/>
<keyword evidence="3" id="KW-1185">Reference proteome</keyword>
<dbReference type="RefSeq" id="WP_152765307.1">
    <property type="nucleotide sequence ID" value="NZ_WHLY01000002.1"/>
</dbReference>
<reference evidence="2 3" key="1">
    <citation type="submission" date="2019-10" db="EMBL/GenBank/DDBJ databases">
        <title>Draft Genome Sequence of Cytophagaceae sp. SJW1-29.</title>
        <authorList>
            <person name="Choi A."/>
        </authorList>
    </citation>
    <scope>NUCLEOTIDE SEQUENCE [LARGE SCALE GENOMIC DNA]</scope>
    <source>
        <strain evidence="2 3">SJW1-29</strain>
    </source>
</reference>
<evidence type="ECO:0000313" key="2">
    <source>
        <dbReference type="EMBL" id="MPR36958.1"/>
    </source>
</evidence>
<keyword evidence="1" id="KW-0472">Membrane</keyword>
<accession>A0A7C9BGG7</accession>
<keyword evidence="1" id="KW-0812">Transmembrane</keyword>
<dbReference type="AlphaFoldDB" id="A0A7C9BGG7"/>
<gene>
    <name evidence="2" type="ORF">GBK04_27395</name>
</gene>
<feature type="transmembrane region" description="Helical" evidence="1">
    <location>
        <begin position="102"/>
        <end position="127"/>
    </location>
</feature>
<name>A0A7C9BGG7_9BACT</name>
<organism evidence="2 3">
    <name type="scientific">Salmonirosea aquatica</name>
    <dbReference type="NCBI Taxonomy" id="2654236"/>
    <lineage>
        <taxon>Bacteria</taxon>
        <taxon>Pseudomonadati</taxon>
        <taxon>Bacteroidota</taxon>
        <taxon>Cytophagia</taxon>
        <taxon>Cytophagales</taxon>
        <taxon>Spirosomataceae</taxon>
        <taxon>Salmonirosea</taxon>
    </lineage>
</organism>
<evidence type="ECO:0000256" key="1">
    <source>
        <dbReference type="SAM" id="Phobius"/>
    </source>
</evidence>
<feature type="transmembrane region" description="Helical" evidence="1">
    <location>
        <begin position="248"/>
        <end position="265"/>
    </location>
</feature>
<dbReference type="Proteomes" id="UP000479293">
    <property type="component" value="Unassembled WGS sequence"/>
</dbReference>
<sequence>MKFWKIFRYELAYLARRISTWLYLVVLLAFVMGMNQVIKPGDGVYPNNTFLITALTVLGGLIWLVIGASIAGEAAARDVQTRIHPLVYTTPVSRSSYLSGKFMAAFAVNALLLLSLPVGILLFFYLPGLDSLRGIDQGELLPFRPTVYLNVYCLIALPNAFVATALQFALAKLTRQVAASYMASLLLAVFPQMIAVGAANLFGNWDLLKVLDPVGVAGIIGNELQTWTPSEKNTRQVTLEGMYLWNRILWLGVALGLLWLTYLRFSRTNPETNRWWSRFSWRPKVQAKKAETAIVSASAISVPQVRRGFGFATHFHQTLTIAWDSFGKIARHPMGLTLVSAICLASAAFSDQIIAEFGIPLLPTTQQVVNYLAAPVSSVNTPGW</sequence>
<feature type="transmembrane region" description="Helical" evidence="1">
    <location>
        <begin position="50"/>
        <end position="72"/>
    </location>
</feature>
<protein>
    <submittedName>
        <fullName evidence="2">ABC transporter permease subunit</fullName>
    </submittedName>
</protein>
<dbReference type="EMBL" id="WHLY01000002">
    <property type="protein sequence ID" value="MPR36958.1"/>
    <property type="molecule type" value="Genomic_DNA"/>
</dbReference>
<comment type="caution">
    <text evidence="2">The sequence shown here is derived from an EMBL/GenBank/DDBJ whole genome shotgun (WGS) entry which is preliminary data.</text>
</comment>
<keyword evidence="1" id="KW-1133">Transmembrane helix</keyword>
<feature type="transmembrane region" description="Helical" evidence="1">
    <location>
        <begin position="182"/>
        <end position="203"/>
    </location>
</feature>
<feature type="transmembrane region" description="Helical" evidence="1">
    <location>
        <begin position="21"/>
        <end position="38"/>
    </location>
</feature>